<dbReference type="OrthoDB" id="5874616at2"/>
<reference evidence="3 4" key="1">
    <citation type="submission" date="2018-12" db="EMBL/GenBank/DDBJ databases">
        <title>Genomic taxonomy of the Vibrionaceae family.</title>
        <authorList>
            <person name="Gomez-Gil B."/>
            <person name="Enciso-Ibarra K."/>
        </authorList>
    </citation>
    <scope>NUCLEOTIDE SEQUENCE [LARGE SCALE GENOMIC DNA]</scope>
    <source>
        <strain evidence="3 4">CAIM 594</strain>
    </source>
</reference>
<sequence>MTMASCAAQAKIPKNQDPTQGDSDNLLELIFYYAYDIVLYGGCIFVAFCALYYLGHVWDIYSQTRDGKKTKKELLTDAIIGGMLILLSVWGLNYSLNILGSI</sequence>
<keyword evidence="2" id="KW-0472">Membrane</keyword>
<evidence type="ECO:0000313" key="3">
    <source>
        <dbReference type="EMBL" id="RSD31752.1"/>
    </source>
</evidence>
<evidence type="ECO:0000256" key="1">
    <source>
        <dbReference type="SAM" id="MobiDB-lite"/>
    </source>
</evidence>
<protein>
    <submittedName>
        <fullName evidence="3">DUF2976 domain-containing protein</fullName>
    </submittedName>
</protein>
<organism evidence="3 4">
    <name type="scientific">Vibrio pectenicida</name>
    <dbReference type="NCBI Taxonomy" id="62763"/>
    <lineage>
        <taxon>Bacteria</taxon>
        <taxon>Pseudomonadati</taxon>
        <taxon>Pseudomonadota</taxon>
        <taxon>Gammaproteobacteria</taxon>
        <taxon>Vibrionales</taxon>
        <taxon>Vibrionaceae</taxon>
        <taxon>Vibrio</taxon>
    </lineage>
</organism>
<comment type="caution">
    <text evidence="3">The sequence shown here is derived from an EMBL/GenBank/DDBJ whole genome shotgun (WGS) entry which is preliminary data.</text>
</comment>
<accession>A0A427U5A9</accession>
<keyword evidence="2" id="KW-0812">Transmembrane</keyword>
<evidence type="ECO:0000256" key="2">
    <source>
        <dbReference type="SAM" id="Phobius"/>
    </source>
</evidence>
<evidence type="ECO:0000313" key="4">
    <source>
        <dbReference type="Proteomes" id="UP000269041"/>
    </source>
</evidence>
<feature type="transmembrane region" description="Helical" evidence="2">
    <location>
        <begin position="74"/>
        <end position="92"/>
    </location>
</feature>
<gene>
    <name evidence="3" type="ORF">EJA03_07220</name>
</gene>
<dbReference type="Pfam" id="PF11190">
    <property type="entry name" value="DUF2976"/>
    <property type="match status" value="1"/>
</dbReference>
<dbReference type="AlphaFoldDB" id="A0A427U5A9"/>
<keyword evidence="2" id="KW-1133">Transmembrane helix</keyword>
<dbReference type="EMBL" id="RSFA01000024">
    <property type="protein sequence ID" value="RSD31752.1"/>
    <property type="molecule type" value="Genomic_DNA"/>
</dbReference>
<proteinExistence type="predicted"/>
<feature type="transmembrane region" description="Helical" evidence="2">
    <location>
        <begin position="30"/>
        <end position="54"/>
    </location>
</feature>
<dbReference type="Proteomes" id="UP000269041">
    <property type="component" value="Unassembled WGS sequence"/>
</dbReference>
<keyword evidence="4" id="KW-1185">Reference proteome</keyword>
<dbReference type="InterPro" id="IPR021356">
    <property type="entry name" value="Integr_conj_element_PFL4702"/>
</dbReference>
<feature type="region of interest" description="Disordered" evidence="1">
    <location>
        <begin position="1"/>
        <end position="21"/>
    </location>
</feature>
<name>A0A427U5A9_9VIBR</name>